<dbReference type="Gene3D" id="1.10.8.10">
    <property type="entry name" value="DNA helicase RuvA subunit, C-terminal domain"/>
    <property type="match status" value="1"/>
</dbReference>
<dbReference type="STRING" id="1878942.GCA_900128755_01509"/>
<dbReference type="PROSITE" id="PS01127">
    <property type="entry name" value="EF_TS_2"/>
    <property type="match status" value="1"/>
</dbReference>
<dbReference type="CDD" id="cd14275">
    <property type="entry name" value="UBA_EF-Ts"/>
    <property type="match status" value="1"/>
</dbReference>
<evidence type="ECO:0000259" key="10">
    <source>
        <dbReference type="Pfam" id="PF00889"/>
    </source>
</evidence>
<organism evidence="11 12">
    <name type="scientific">Candidatus Fukatsuia symbiotica</name>
    <dbReference type="NCBI Taxonomy" id="1878942"/>
    <lineage>
        <taxon>Bacteria</taxon>
        <taxon>Pseudomonadati</taxon>
        <taxon>Pseudomonadota</taxon>
        <taxon>Gammaproteobacteria</taxon>
        <taxon>Enterobacterales</taxon>
        <taxon>Yersiniaceae</taxon>
        <taxon>Candidatus Fukatsuia</taxon>
    </lineage>
</organism>
<keyword evidence="4 7" id="KW-0963">Cytoplasm</keyword>
<dbReference type="PANTHER" id="PTHR11741">
    <property type="entry name" value="ELONGATION FACTOR TS"/>
    <property type="match status" value="1"/>
</dbReference>
<feature type="region of interest" description="Involved in Mg(2+) ion dislocation from EF-Tu" evidence="7">
    <location>
        <begin position="80"/>
        <end position="83"/>
    </location>
</feature>
<evidence type="ECO:0000256" key="1">
    <source>
        <dbReference type="ARBA" id="ARBA00004496"/>
    </source>
</evidence>
<gene>
    <name evidence="7 11" type="primary">tsf</name>
    <name evidence="11" type="ORF">CCS41_12055</name>
</gene>
<dbReference type="InterPro" id="IPR009060">
    <property type="entry name" value="UBA-like_sf"/>
</dbReference>
<name>A0A2U8IAA3_9GAMM</name>
<dbReference type="NCBIfam" id="TIGR00116">
    <property type="entry name" value="tsf"/>
    <property type="match status" value="1"/>
</dbReference>
<comment type="subcellular location">
    <subcellularLocation>
        <location evidence="1 7 9">Cytoplasm</location>
    </subcellularLocation>
</comment>
<keyword evidence="6 7" id="KW-0648">Protein biosynthesis</keyword>
<sequence>MTDITATQVKELRDRTGVGMMDCKRALTAANGDINLAIDNMRKSGQAKAAKKADRVAAEGIILTKVDGNAAAMVELNCETDFVAKDAGFKAFGEEVINQALAEKITDIAILQTRFEEQRASLVAKIGENIRIRRIAIFTDAVLGQYLHHNARIGAIVAARGADAELVRQLAVHIVASHPKCLTPEDAPKEDVDREHQFQLSRVLESGKPPEIAEKILEGRMKKFTHEISLTGQTFYADANKTVSQILGNADVVGFERYEVGEGIEKPQSDFAAEVTAMNSPS</sequence>
<dbReference type="GO" id="GO:0005737">
    <property type="term" value="C:cytoplasm"/>
    <property type="evidence" value="ECO:0007669"/>
    <property type="project" value="UniProtKB-SubCell"/>
</dbReference>
<keyword evidence="12" id="KW-1185">Reference proteome</keyword>
<dbReference type="RefSeq" id="WP_072550715.1">
    <property type="nucleotide sequence ID" value="NZ_CP021659.1"/>
</dbReference>
<dbReference type="PANTHER" id="PTHR11741:SF0">
    <property type="entry name" value="ELONGATION FACTOR TS, MITOCHONDRIAL"/>
    <property type="match status" value="1"/>
</dbReference>
<dbReference type="FunFam" id="1.10.286.20:FF:000001">
    <property type="entry name" value="Elongation factor Ts"/>
    <property type="match status" value="1"/>
</dbReference>
<dbReference type="InterPro" id="IPR001816">
    <property type="entry name" value="Transl_elong_EFTs/EF1B"/>
</dbReference>
<dbReference type="InterPro" id="IPR036402">
    <property type="entry name" value="EF-Ts_dimer_sf"/>
</dbReference>
<comment type="similarity">
    <text evidence="2 7 8">Belongs to the EF-Ts family.</text>
</comment>
<evidence type="ECO:0000256" key="2">
    <source>
        <dbReference type="ARBA" id="ARBA00005532"/>
    </source>
</evidence>
<evidence type="ECO:0000256" key="3">
    <source>
        <dbReference type="ARBA" id="ARBA00016956"/>
    </source>
</evidence>
<evidence type="ECO:0000256" key="8">
    <source>
        <dbReference type="RuleBase" id="RU000642"/>
    </source>
</evidence>
<dbReference type="AlphaFoldDB" id="A0A2U8IAA3"/>
<keyword evidence="5 7" id="KW-0251">Elongation factor</keyword>
<evidence type="ECO:0000313" key="12">
    <source>
        <dbReference type="Proteomes" id="UP000261875"/>
    </source>
</evidence>
<protein>
    <recommendedName>
        <fullName evidence="3 7">Elongation factor Ts</fullName>
        <shortName evidence="7">EF-Ts</shortName>
    </recommendedName>
</protein>
<dbReference type="FunFam" id="1.10.8.10:FF:000001">
    <property type="entry name" value="Elongation factor Ts"/>
    <property type="match status" value="1"/>
</dbReference>
<evidence type="ECO:0000256" key="9">
    <source>
        <dbReference type="RuleBase" id="RU000643"/>
    </source>
</evidence>
<dbReference type="OrthoDB" id="9808348at2"/>
<dbReference type="Gene3D" id="3.30.479.20">
    <property type="entry name" value="Elongation factor Ts, dimerisation domain"/>
    <property type="match status" value="2"/>
</dbReference>
<evidence type="ECO:0000256" key="6">
    <source>
        <dbReference type="ARBA" id="ARBA00022917"/>
    </source>
</evidence>
<dbReference type="Pfam" id="PF00889">
    <property type="entry name" value="EF_TS"/>
    <property type="match status" value="1"/>
</dbReference>
<evidence type="ECO:0000256" key="5">
    <source>
        <dbReference type="ARBA" id="ARBA00022768"/>
    </source>
</evidence>
<dbReference type="FunFam" id="3.30.479.20:FF:000001">
    <property type="entry name" value="Elongation factor Ts"/>
    <property type="match status" value="1"/>
</dbReference>
<comment type="function">
    <text evidence="7 8">Associates with the EF-Tu.GDP complex and induces the exchange of GDP to GTP. It remains bound to the aminoacyl-tRNA.EF-Tu.GTP complex up to the GTP hydrolysis stage on the ribosome.</text>
</comment>
<evidence type="ECO:0000313" key="11">
    <source>
        <dbReference type="EMBL" id="AWK15035.1"/>
    </source>
</evidence>
<accession>A0A2U8IAA3</accession>
<dbReference type="PROSITE" id="PS01126">
    <property type="entry name" value="EF_TS_1"/>
    <property type="match status" value="1"/>
</dbReference>
<dbReference type="SUPFAM" id="SSF46934">
    <property type="entry name" value="UBA-like"/>
    <property type="match status" value="1"/>
</dbReference>
<dbReference type="GO" id="GO:0003746">
    <property type="term" value="F:translation elongation factor activity"/>
    <property type="evidence" value="ECO:0007669"/>
    <property type="project" value="UniProtKB-UniRule"/>
</dbReference>
<dbReference type="InterPro" id="IPR018101">
    <property type="entry name" value="Transl_elong_Ts_CS"/>
</dbReference>
<proteinExistence type="inferred from homology"/>
<evidence type="ECO:0000256" key="4">
    <source>
        <dbReference type="ARBA" id="ARBA00022490"/>
    </source>
</evidence>
<dbReference type="Gene3D" id="1.10.286.20">
    <property type="match status" value="1"/>
</dbReference>
<dbReference type="EMBL" id="CP021659">
    <property type="protein sequence ID" value="AWK15035.1"/>
    <property type="molecule type" value="Genomic_DNA"/>
</dbReference>
<dbReference type="KEGG" id="fsm:CCS41_12055"/>
<dbReference type="SUPFAM" id="SSF54713">
    <property type="entry name" value="Elongation factor Ts (EF-Ts), dimerisation domain"/>
    <property type="match status" value="2"/>
</dbReference>
<reference evidence="11 12" key="1">
    <citation type="submission" date="2017-05" db="EMBL/GenBank/DDBJ databases">
        <title>Genome sequence of Candidatus Fukatsuia symbiotica and Candidatus Hamiltonella defensa from Acyrthosiphon pisum strain 5D.</title>
        <authorList>
            <person name="Patel V.A."/>
            <person name="Chevignon G."/>
            <person name="Russell J.A."/>
            <person name="Oliver K.M."/>
        </authorList>
    </citation>
    <scope>NUCLEOTIDE SEQUENCE [LARGE SCALE GENOMIC DNA]</scope>
    <source>
        <strain evidence="11 12">5D</strain>
    </source>
</reference>
<dbReference type="InterPro" id="IPR014039">
    <property type="entry name" value="Transl_elong_EFTs/EF1B_dimer"/>
</dbReference>
<dbReference type="HAMAP" id="MF_00050">
    <property type="entry name" value="EF_Ts"/>
    <property type="match status" value="1"/>
</dbReference>
<evidence type="ECO:0000256" key="7">
    <source>
        <dbReference type="HAMAP-Rule" id="MF_00050"/>
    </source>
</evidence>
<feature type="domain" description="Translation elongation factor EFTs/EF1B dimerisation" evidence="10">
    <location>
        <begin position="71"/>
        <end position="262"/>
    </location>
</feature>
<dbReference type="Proteomes" id="UP000261875">
    <property type="component" value="Chromosome"/>
</dbReference>